<dbReference type="OrthoDB" id="10278963at2759"/>
<evidence type="ECO:0000256" key="9">
    <source>
        <dbReference type="ARBA" id="ARBA00023224"/>
    </source>
</evidence>
<feature type="transmembrane region" description="Helical" evidence="10">
    <location>
        <begin position="645"/>
        <end position="666"/>
    </location>
</feature>
<feature type="transmembrane region" description="Helical" evidence="10">
    <location>
        <begin position="544"/>
        <end position="566"/>
    </location>
</feature>
<dbReference type="PRINTS" id="PR00248">
    <property type="entry name" value="GPCRMGR"/>
</dbReference>
<dbReference type="RefSeq" id="XP_055883735.1">
    <property type="nucleotide sequence ID" value="XM_056027760.1"/>
</dbReference>
<dbReference type="InterPro" id="IPR050726">
    <property type="entry name" value="mGluR"/>
</dbReference>
<dbReference type="Proteomes" id="UP001165740">
    <property type="component" value="Chromosome 4"/>
</dbReference>
<dbReference type="InterPro" id="IPR028082">
    <property type="entry name" value="Peripla_BP_I"/>
</dbReference>
<evidence type="ECO:0000256" key="6">
    <source>
        <dbReference type="ARBA" id="ARBA00023136"/>
    </source>
</evidence>
<evidence type="ECO:0000256" key="11">
    <source>
        <dbReference type="SAM" id="SignalP"/>
    </source>
</evidence>
<feature type="transmembrane region" description="Helical" evidence="10">
    <location>
        <begin position="578"/>
        <end position="599"/>
    </location>
</feature>
<dbReference type="GO" id="GO:0005886">
    <property type="term" value="C:plasma membrane"/>
    <property type="evidence" value="ECO:0007669"/>
    <property type="project" value="UniProtKB-SubCell"/>
</dbReference>
<keyword evidence="2" id="KW-1003">Cell membrane</keyword>
<evidence type="ECO:0000259" key="12">
    <source>
        <dbReference type="PROSITE" id="PS50259"/>
    </source>
</evidence>
<evidence type="ECO:0000313" key="13">
    <source>
        <dbReference type="Proteomes" id="UP001165740"/>
    </source>
</evidence>
<keyword evidence="7" id="KW-0675">Receptor</keyword>
<dbReference type="InterPro" id="IPR038550">
    <property type="entry name" value="GPCR_3_9-Cys_sf"/>
</dbReference>
<dbReference type="PROSITE" id="PS50259">
    <property type="entry name" value="G_PROTEIN_RECEP_F3_4"/>
    <property type="match status" value="1"/>
</dbReference>
<feature type="signal peptide" evidence="11">
    <location>
        <begin position="1"/>
        <end position="18"/>
    </location>
</feature>
<keyword evidence="9" id="KW-0807">Transducer</keyword>
<dbReference type="AlphaFoldDB" id="A0A9W3A8Z9"/>
<evidence type="ECO:0000256" key="7">
    <source>
        <dbReference type="ARBA" id="ARBA00023170"/>
    </source>
</evidence>
<reference evidence="14" key="1">
    <citation type="submission" date="2025-08" db="UniProtKB">
        <authorList>
            <consortium name="RefSeq"/>
        </authorList>
    </citation>
    <scope>IDENTIFICATION</scope>
</reference>
<comment type="subcellular location">
    <subcellularLocation>
        <location evidence="1">Cell membrane</location>
        <topology evidence="1">Multi-pass membrane protein</topology>
    </subcellularLocation>
</comment>
<evidence type="ECO:0000256" key="4">
    <source>
        <dbReference type="ARBA" id="ARBA00022989"/>
    </source>
</evidence>
<keyword evidence="3 10" id="KW-0812">Transmembrane</keyword>
<feature type="transmembrane region" description="Helical" evidence="10">
    <location>
        <begin position="755"/>
        <end position="774"/>
    </location>
</feature>
<dbReference type="Gene3D" id="2.10.50.30">
    <property type="entry name" value="GPCR, family 3, nine cysteines domain"/>
    <property type="match status" value="1"/>
</dbReference>
<organism evidence="13 14">
    <name type="scientific">Biomphalaria glabrata</name>
    <name type="common">Bloodfluke planorb</name>
    <name type="synonym">Freshwater snail</name>
    <dbReference type="NCBI Taxonomy" id="6526"/>
    <lineage>
        <taxon>Eukaryota</taxon>
        <taxon>Metazoa</taxon>
        <taxon>Spiralia</taxon>
        <taxon>Lophotrochozoa</taxon>
        <taxon>Mollusca</taxon>
        <taxon>Gastropoda</taxon>
        <taxon>Heterobranchia</taxon>
        <taxon>Euthyneura</taxon>
        <taxon>Panpulmonata</taxon>
        <taxon>Hygrophila</taxon>
        <taxon>Lymnaeoidea</taxon>
        <taxon>Planorbidae</taxon>
        <taxon>Biomphalaria</taxon>
    </lineage>
</organism>
<evidence type="ECO:0000256" key="2">
    <source>
        <dbReference type="ARBA" id="ARBA00022475"/>
    </source>
</evidence>
<feature type="domain" description="G-protein coupled receptors family 3 profile" evidence="12">
    <location>
        <begin position="542"/>
        <end position="782"/>
    </location>
</feature>
<evidence type="ECO:0000256" key="10">
    <source>
        <dbReference type="SAM" id="Phobius"/>
    </source>
</evidence>
<dbReference type="Pfam" id="PF00003">
    <property type="entry name" value="7tm_3"/>
    <property type="match status" value="1"/>
</dbReference>
<dbReference type="Pfam" id="PF01094">
    <property type="entry name" value="ANF_receptor"/>
    <property type="match status" value="1"/>
</dbReference>
<evidence type="ECO:0000256" key="1">
    <source>
        <dbReference type="ARBA" id="ARBA00004651"/>
    </source>
</evidence>
<dbReference type="InterPro" id="IPR001828">
    <property type="entry name" value="ANF_lig-bd_rcpt"/>
</dbReference>
<sequence length="853" mass="95556">MSLFLGVLILCISDSVRGYIIGDRRLDATYQELGDLNIGGLFSFSEYDQKLVCGERVSLDATAIIQTTEILVARIREINMDADLLPNITLGFVFLDFCSNVQSAMIQAKRFLPRSDPSDYTPTNQSNYLTSYKVVGVIGTSINHVTVPISILFGGAGIPIMSAWDSGSDFNDQSKFPTFLRQTTSFWEILKTMFNVLETSSIEVFSILLEKRLEDMVEIEKIREQSEVSNLCLIELVQVTVNSDFEDIVVGLLSGISKVVLAFVTSISANFLVQAVHHLEAGNQFLWVVTDTWLNQGIISGMVMLTSLGPYNNKQVEAESVLANPWFQKLLNQFHCENEDCSQGHVASITDIEAVNKEALEHSIDIFAMGLQSLLKEHCPEAMNAEATACFEKHYTDFIKYLSSDVISEYQENIRNDEIYVSQMIISNNSDGEKQTLNVPIGSYTVSTEDSSFIEPLTLDMLDFGFEDTQKAAKCQPVCSEREYTKAFHCCWSCVRCLDHEIVVVNNTSCLKCPSFQWPELKDGKFSECRMIEPTVYGLDTPTAAAFLGATLGSCLFAMMVLGVVLTHNKPKERDAPMWLVVLQLNATVCGYFSVPLYLLPPSKLSCTSAIALFLFSFYVQYSALLLRIIYVYKAQAGVLKTTPQLALILIVVIIIEISVLLLLYLSKPIGLIKNQPELSKKFVELLCFFPVHIVAYFLLVSILQLLMCSVFAMKLQSGWYGYEHSRFILTYIVLALTGWVVFLPAYFIAEHNRIKMHLLIIALLVNHTGCLMLSYTPRLIMRICVKKGISSYDQFTSFRKSILVSKMNSIEEKKKSLTPPVKLKTPSPVSPVEILQPSIETVSDEHVYSSSV</sequence>
<protein>
    <submittedName>
        <fullName evidence="14">Metabotropic glutamate receptor 3-like</fullName>
    </submittedName>
</protein>
<feature type="transmembrane region" description="Helical" evidence="10">
    <location>
        <begin position="728"/>
        <end position="749"/>
    </location>
</feature>
<evidence type="ECO:0000313" key="14">
    <source>
        <dbReference type="RefSeq" id="XP_055883735.1"/>
    </source>
</evidence>
<evidence type="ECO:0000256" key="8">
    <source>
        <dbReference type="ARBA" id="ARBA00023180"/>
    </source>
</evidence>
<accession>A0A9W3A8Z9</accession>
<proteinExistence type="predicted"/>
<feature type="transmembrane region" description="Helical" evidence="10">
    <location>
        <begin position="611"/>
        <end position="633"/>
    </location>
</feature>
<feature type="chain" id="PRO_5040885575" evidence="11">
    <location>
        <begin position="19"/>
        <end position="853"/>
    </location>
</feature>
<dbReference type="GO" id="GO:0004930">
    <property type="term" value="F:G protein-coupled receptor activity"/>
    <property type="evidence" value="ECO:0007669"/>
    <property type="project" value="UniProtKB-KW"/>
</dbReference>
<gene>
    <name evidence="14" type="primary">LOC106060219</name>
</gene>
<keyword evidence="4 10" id="KW-1133">Transmembrane helix</keyword>
<feature type="transmembrane region" description="Helical" evidence="10">
    <location>
        <begin position="686"/>
        <end position="707"/>
    </location>
</feature>
<keyword evidence="5" id="KW-0297">G-protein coupled receptor</keyword>
<keyword evidence="8" id="KW-0325">Glycoprotein</keyword>
<dbReference type="GeneID" id="106060219"/>
<keyword evidence="6 10" id="KW-0472">Membrane</keyword>
<keyword evidence="11" id="KW-0732">Signal</keyword>
<dbReference type="PANTHER" id="PTHR24060">
    <property type="entry name" value="METABOTROPIC GLUTAMATE RECEPTOR"/>
    <property type="match status" value="1"/>
</dbReference>
<evidence type="ECO:0000256" key="3">
    <source>
        <dbReference type="ARBA" id="ARBA00022692"/>
    </source>
</evidence>
<dbReference type="SUPFAM" id="SSF53822">
    <property type="entry name" value="Periplasmic binding protein-like I"/>
    <property type="match status" value="1"/>
</dbReference>
<dbReference type="Gene3D" id="3.40.50.2300">
    <property type="match status" value="2"/>
</dbReference>
<dbReference type="InterPro" id="IPR017978">
    <property type="entry name" value="GPCR_3_C"/>
</dbReference>
<keyword evidence="13" id="KW-1185">Reference proteome</keyword>
<name>A0A9W3A8Z9_BIOGL</name>
<evidence type="ECO:0000256" key="5">
    <source>
        <dbReference type="ARBA" id="ARBA00023040"/>
    </source>
</evidence>
<dbReference type="InterPro" id="IPR000337">
    <property type="entry name" value="GPCR_3"/>
</dbReference>